<keyword evidence="1" id="KW-0812">Transmembrane</keyword>
<evidence type="ECO:0000313" key="3">
    <source>
        <dbReference type="Proteomes" id="UP000479000"/>
    </source>
</evidence>
<gene>
    <name evidence="2" type="ORF">NTEN_LOCUS17738</name>
</gene>
<dbReference type="AlphaFoldDB" id="A0A6H5HAJ1"/>
<protein>
    <submittedName>
        <fullName evidence="2">Uncharacterized protein</fullName>
    </submittedName>
</protein>
<sequence>MAFLPFPSSLTSTVSIIPNLLYGSALSVYITGWRFVLQQSRHVNTFHFKK</sequence>
<keyword evidence="1" id="KW-1133">Transmembrane helix</keyword>
<dbReference type="Proteomes" id="UP000479000">
    <property type="component" value="Unassembled WGS sequence"/>
</dbReference>
<keyword evidence="3" id="KW-1185">Reference proteome</keyword>
<accession>A0A6H5HAJ1</accession>
<feature type="non-terminal residue" evidence="2">
    <location>
        <position position="50"/>
    </location>
</feature>
<evidence type="ECO:0000256" key="1">
    <source>
        <dbReference type="SAM" id="Phobius"/>
    </source>
</evidence>
<evidence type="ECO:0000313" key="2">
    <source>
        <dbReference type="EMBL" id="CAB0013084.1"/>
    </source>
</evidence>
<feature type="transmembrane region" description="Helical" evidence="1">
    <location>
        <begin position="20"/>
        <end position="37"/>
    </location>
</feature>
<keyword evidence="1" id="KW-0472">Membrane</keyword>
<organism evidence="2 3">
    <name type="scientific">Nesidiocoris tenuis</name>
    <dbReference type="NCBI Taxonomy" id="355587"/>
    <lineage>
        <taxon>Eukaryota</taxon>
        <taxon>Metazoa</taxon>
        <taxon>Ecdysozoa</taxon>
        <taxon>Arthropoda</taxon>
        <taxon>Hexapoda</taxon>
        <taxon>Insecta</taxon>
        <taxon>Pterygota</taxon>
        <taxon>Neoptera</taxon>
        <taxon>Paraneoptera</taxon>
        <taxon>Hemiptera</taxon>
        <taxon>Heteroptera</taxon>
        <taxon>Panheteroptera</taxon>
        <taxon>Cimicomorpha</taxon>
        <taxon>Miridae</taxon>
        <taxon>Dicyphina</taxon>
        <taxon>Nesidiocoris</taxon>
    </lineage>
</organism>
<proteinExistence type="predicted"/>
<dbReference type="EMBL" id="CADCXU010026027">
    <property type="protein sequence ID" value="CAB0013084.1"/>
    <property type="molecule type" value="Genomic_DNA"/>
</dbReference>
<reference evidence="2 3" key="1">
    <citation type="submission" date="2020-02" db="EMBL/GenBank/DDBJ databases">
        <authorList>
            <person name="Ferguson B K."/>
        </authorList>
    </citation>
    <scope>NUCLEOTIDE SEQUENCE [LARGE SCALE GENOMIC DNA]</scope>
</reference>
<name>A0A6H5HAJ1_9HEMI</name>